<organism evidence="2 3">
    <name type="scientific">Rhodosalinus halophilus</name>
    <dbReference type="NCBI Taxonomy" id="2259333"/>
    <lineage>
        <taxon>Bacteria</taxon>
        <taxon>Pseudomonadati</taxon>
        <taxon>Pseudomonadota</taxon>
        <taxon>Alphaproteobacteria</taxon>
        <taxon>Rhodobacterales</taxon>
        <taxon>Paracoccaceae</taxon>
        <taxon>Rhodosalinus</taxon>
    </lineage>
</organism>
<name>A0A365UCA6_9RHOB</name>
<dbReference type="Proteomes" id="UP000253370">
    <property type="component" value="Unassembled WGS sequence"/>
</dbReference>
<evidence type="ECO:0000313" key="3">
    <source>
        <dbReference type="Proteomes" id="UP000253370"/>
    </source>
</evidence>
<keyword evidence="1" id="KW-0732">Signal</keyword>
<protein>
    <submittedName>
        <fullName evidence="2">DUF411 domain-containing protein</fullName>
    </submittedName>
</protein>
<feature type="signal peptide" evidence="1">
    <location>
        <begin position="1"/>
        <end position="20"/>
    </location>
</feature>
<dbReference type="Pfam" id="PF04214">
    <property type="entry name" value="DUF411"/>
    <property type="match status" value="1"/>
</dbReference>
<proteinExistence type="predicted"/>
<evidence type="ECO:0000313" key="2">
    <source>
        <dbReference type="EMBL" id="RBI86668.1"/>
    </source>
</evidence>
<dbReference type="EMBL" id="QNTQ01000004">
    <property type="protein sequence ID" value="RBI86668.1"/>
    <property type="molecule type" value="Genomic_DNA"/>
</dbReference>
<accession>A0A365UCA6</accession>
<keyword evidence="3" id="KW-1185">Reference proteome</keyword>
<dbReference type="AlphaFoldDB" id="A0A365UCA6"/>
<gene>
    <name evidence="2" type="ORF">DRV85_04355</name>
</gene>
<dbReference type="RefSeq" id="WP_113288218.1">
    <property type="nucleotide sequence ID" value="NZ_QNTQ01000004.1"/>
</dbReference>
<evidence type="ECO:0000256" key="1">
    <source>
        <dbReference type="SAM" id="SignalP"/>
    </source>
</evidence>
<dbReference type="OrthoDB" id="14727at2"/>
<comment type="caution">
    <text evidence="2">The sequence shown here is derived from an EMBL/GenBank/DDBJ whole genome shotgun (WGS) entry which is preliminary data.</text>
</comment>
<sequence length="147" mass="15714">MTGSFRLMCAVAVAAAPALAGATQIEVAKTSGCGCCVAWMEHLEEHGFEPRGENMFGGALVRLKMDLGIPPGMVSCHTAQVEGYVIEGHVPAADIRRLLKERPEAVGLAVPDMPLGSPGMDFGQRSEPYEVHLVRPDGSTEVFSRYD</sequence>
<reference evidence="2 3" key="1">
    <citation type="submission" date="2018-07" db="EMBL/GenBank/DDBJ databases">
        <title>Rhodosalinus sp. strain E84T genomic sequence and assembly.</title>
        <authorList>
            <person name="Liu Z.-W."/>
            <person name="Lu D.-C."/>
        </authorList>
    </citation>
    <scope>NUCLEOTIDE SEQUENCE [LARGE SCALE GENOMIC DNA]</scope>
    <source>
        <strain evidence="2 3">E84</strain>
    </source>
</reference>
<dbReference type="InterPro" id="IPR007332">
    <property type="entry name" value="DUF411"/>
</dbReference>
<feature type="chain" id="PRO_5016570265" evidence="1">
    <location>
        <begin position="21"/>
        <end position="147"/>
    </location>
</feature>